<dbReference type="Pfam" id="PF00067">
    <property type="entry name" value="p450"/>
    <property type="match status" value="1"/>
</dbReference>
<evidence type="ECO:0000256" key="1">
    <source>
        <dbReference type="ARBA" id="ARBA00010617"/>
    </source>
</evidence>
<dbReference type="InterPro" id="IPR050364">
    <property type="entry name" value="Cytochrome_P450_fung"/>
</dbReference>
<evidence type="ECO:0000256" key="3">
    <source>
        <dbReference type="ARBA" id="ARBA00023002"/>
    </source>
</evidence>
<dbReference type="GO" id="GO:0005506">
    <property type="term" value="F:iron ion binding"/>
    <property type="evidence" value="ECO:0007669"/>
    <property type="project" value="InterPro"/>
</dbReference>
<gene>
    <name evidence="6" type="ORF">G7Z17_g2507</name>
</gene>
<keyword evidence="2" id="KW-0479">Metal-binding</keyword>
<dbReference type="SUPFAM" id="SSF48264">
    <property type="entry name" value="Cytochrome P450"/>
    <property type="match status" value="1"/>
</dbReference>
<proteinExistence type="inferred from homology"/>
<evidence type="ECO:0008006" key="8">
    <source>
        <dbReference type="Google" id="ProtNLM"/>
    </source>
</evidence>
<dbReference type="AlphaFoldDB" id="A0A9P5LED7"/>
<dbReference type="EMBL" id="JAANBB010000025">
    <property type="protein sequence ID" value="KAF7554975.1"/>
    <property type="molecule type" value="Genomic_DNA"/>
</dbReference>
<evidence type="ECO:0000256" key="2">
    <source>
        <dbReference type="ARBA" id="ARBA00022723"/>
    </source>
</evidence>
<dbReference type="OrthoDB" id="1103324at2759"/>
<reference evidence="6" key="1">
    <citation type="submission" date="2020-03" db="EMBL/GenBank/DDBJ databases">
        <title>Draft Genome Sequence of Cylindrodendrum hubeiense.</title>
        <authorList>
            <person name="Buettner E."/>
            <person name="Kellner H."/>
        </authorList>
    </citation>
    <scope>NUCLEOTIDE SEQUENCE</scope>
    <source>
        <strain evidence="6">IHI 201604</strain>
    </source>
</reference>
<dbReference type="PRINTS" id="PR00463">
    <property type="entry name" value="EP450I"/>
</dbReference>
<comment type="similarity">
    <text evidence="1">Belongs to the cytochrome P450 family.</text>
</comment>
<evidence type="ECO:0000256" key="4">
    <source>
        <dbReference type="ARBA" id="ARBA00023004"/>
    </source>
</evidence>
<keyword evidence="4" id="KW-0408">Iron</keyword>
<dbReference type="GO" id="GO:0016705">
    <property type="term" value="F:oxidoreductase activity, acting on paired donors, with incorporation or reduction of molecular oxygen"/>
    <property type="evidence" value="ECO:0007669"/>
    <property type="project" value="InterPro"/>
</dbReference>
<comment type="caution">
    <text evidence="6">The sequence shown here is derived from an EMBL/GenBank/DDBJ whole genome shotgun (WGS) entry which is preliminary data.</text>
</comment>
<name>A0A9P5LED7_9HYPO</name>
<protein>
    <recommendedName>
        <fullName evidence="8">Cytochrome P450</fullName>
    </recommendedName>
</protein>
<dbReference type="Gene3D" id="1.10.630.10">
    <property type="entry name" value="Cytochrome P450"/>
    <property type="match status" value="2"/>
</dbReference>
<dbReference type="InterPro" id="IPR001128">
    <property type="entry name" value="Cyt_P450"/>
</dbReference>
<evidence type="ECO:0000313" key="6">
    <source>
        <dbReference type="EMBL" id="KAF7554975.1"/>
    </source>
</evidence>
<dbReference type="InterPro" id="IPR002401">
    <property type="entry name" value="Cyt_P450_E_grp-I"/>
</dbReference>
<sequence>MISYAAIAILLAYGVYRLLQVGKREPGLPPGPPTVPIFGNMLQLAPRETEWQLTEWHKTYGPIFSLKLGGDTLIVIKDREAIRDLWEKKALIYSDRAESYVASLLTKNHHAAFQSMGPAWRDRRKLISHHYSPQQCDTIHAEYQNAEVLALIKTLIDDPEDFYQLLKRYAAAVTGSLTYGKRPKTFDDSLCQDVVAAMGYIAENMEVGATPPVDQWPFTVLRWMPGQFAFWKRRAMEHGKRMDALFSKLWNEFLERRTAGRMNGCLFDKFLNEAGSKGGESLGSWQWGLHSLQFLGGEILEGGADTTSSTLISFVMAMACYPEAQAKCQAQIDAAIGSDRTPGWALHMDEEYYPEPEKFLPDRCTTFRYEGRTKLADHYQGNAEWQHRDHYGYGGGRRICPGMHLAERNLWRAISKILWAFEITPIVDPLTGVPKPPSTTAFSVNGEESAFFGGAVRVAHPFDVNIKPRSPKHVAVLLKEYEAAQSILKKYD</sequence>
<organism evidence="6 7">
    <name type="scientific">Cylindrodendrum hubeiense</name>
    <dbReference type="NCBI Taxonomy" id="595255"/>
    <lineage>
        <taxon>Eukaryota</taxon>
        <taxon>Fungi</taxon>
        <taxon>Dikarya</taxon>
        <taxon>Ascomycota</taxon>
        <taxon>Pezizomycotina</taxon>
        <taxon>Sordariomycetes</taxon>
        <taxon>Hypocreomycetidae</taxon>
        <taxon>Hypocreales</taxon>
        <taxon>Nectriaceae</taxon>
        <taxon>Cylindrodendrum</taxon>
    </lineage>
</organism>
<keyword evidence="3" id="KW-0560">Oxidoreductase</keyword>
<dbReference type="InterPro" id="IPR036396">
    <property type="entry name" value="Cyt_P450_sf"/>
</dbReference>
<dbReference type="PANTHER" id="PTHR46300">
    <property type="entry name" value="P450, PUTATIVE (EUROFUNG)-RELATED-RELATED"/>
    <property type="match status" value="1"/>
</dbReference>
<keyword evidence="5" id="KW-0503">Monooxygenase</keyword>
<evidence type="ECO:0000256" key="5">
    <source>
        <dbReference type="ARBA" id="ARBA00023033"/>
    </source>
</evidence>
<dbReference type="PANTHER" id="PTHR46300:SF2">
    <property type="entry name" value="CYTOCHROME P450 MONOOXYGENASE ALNH-RELATED"/>
    <property type="match status" value="1"/>
</dbReference>
<evidence type="ECO:0000313" key="7">
    <source>
        <dbReference type="Proteomes" id="UP000722485"/>
    </source>
</evidence>
<dbReference type="GO" id="GO:0020037">
    <property type="term" value="F:heme binding"/>
    <property type="evidence" value="ECO:0007669"/>
    <property type="project" value="InterPro"/>
</dbReference>
<dbReference type="Proteomes" id="UP000722485">
    <property type="component" value="Unassembled WGS sequence"/>
</dbReference>
<dbReference type="GO" id="GO:0004497">
    <property type="term" value="F:monooxygenase activity"/>
    <property type="evidence" value="ECO:0007669"/>
    <property type="project" value="UniProtKB-KW"/>
</dbReference>
<accession>A0A9P5LED7</accession>
<keyword evidence="7" id="KW-1185">Reference proteome</keyword>